<protein>
    <submittedName>
        <fullName evidence="1">Protein kintoun</fullName>
    </submittedName>
</protein>
<feature type="non-terminal residue" evidence="1">
    <location>
        <position position="91"/>
    </location>
</feature>
<keyword evidence="2" id="KW-1185">Reference proteome</keyword>
<sequence>LSSPETSVSVSAHNAAVGLAKAPGSTGPWEKFCFGLDASALQERLFVSEENVDGFLGTVLCPSFCSQSALESQPLIEVLDVTEDRIQIRLK</sequence>
<organism evidence="1 2">
    <name type="scientific">Balearica regulorum gibbericeps</name>
    <name type="common">East African grey crowned-crane</name>
    <dbReference type="NCBI Taxonomy" id="100784"/>
    <lineage>
        <taxon>Eukaryota</taxon>
        <taxon>Metazoa</taxon>
        <taxon>Chordata</taxon>
        <taxon>Craniata</taxon>
        <taxon>Vertebrata</taxon>
        <taxon>Euteleostomi</taxon>
        <taxon>Archelosauria</taxon>
        <taxon>Archosauria</taxon>
        <taxon>Dinosauria</taxon>
        <taxon>Saurischia</taxon>
        <taxon>Theropoda</taxon>
        <taxon>Coelurosauria</taxon>
        <taxon>Aves</taxon>
        <taxon>Neognathae</taxon>
        <taxon>Neoaves</taxon>
        <taxon>Gruiformes</taxon>
        <taxon>Gruidae</taxon>
        <taxon>Balearica</taxon>
    </lineage>
</organism>
<reference evidence="1 2" key="1">
    <citation type="submission" date="2014-04" db="EMBL/GenBank/DDBJ databases">
        <title>Genome evolution of avian class.</title>
        <authorList>
            <person name="Zhang G."/>
            <person name="Li C."/>
        </authorList>
    </citation>
    <scope>NUCLEOTIDE SEQUENCE [LARGE SCALE GENOMIC DNA]</scope>
    <source>
        <strain evidence="1">BGI_N312</strain>
    </source>
</reference>
<evidence type="ECO:0000313" key="1">
    <source>
        <dbReference type="EMBL" id="KFO14388.1"/>
    </source>
</evidence>
<feature type="non-terminal residue" evidence="1">
    <location>
        <position position="1"/>
    </location>
</feature>
<name>A0A087VP46_BALRE</name>
<dbReference type="Proteomes" id="UP000053309">
    <property type="component" value="Unassembled WGS sequence"/>
</dbReference>
<gene>
    <name evidence="1" type="ORF">N312_12095</name>
</gene>
<proteinExistence type="predicted"/>
<dbReference type="EMBL" id="KL500471">
    <property type="protein sequence ID" value="KFO14388.1"/>
    <property type="molecule type" value="Genomic_DNA"/>
</dbReference>
<evidence type="ECO:0000313" key="2">
    <source>
        <dbReference type="Proteomes" id="UP000053309"/>
    </source>
</evidence>
<dbReference type="AlphaFoldDB" id="A0A087VP46"/>
<accession>A0A087VP46</accession>